<feature type="domain" description="Methyltransferase type 11" evidence="4">
    <location>
        <begin position="53"/>
        <end position="140"/>
    </location>
</feature>
<dbReference type="InterPro" id="IPR051052">
    <property type="entry name" value="Diverse_substrate_MTase"/>
</dbReference>
<dbReference type="Proteomes" id="UP000193387">
    <property type="component" value="Unassembled WGS sequence"/>
</dbReference>
<dbReference type="AlphaFoldDB" id="A0AAJ3TX28"/>
<organism evidence="5 6">
    <name type="scientific">Mycobacterium saskatchewanense</name>
    <dbReference type="NCBI Taxonomy" id="220927"/>
    <lineage>
        <taxon>Bacteria</taxon>
        <taxon>Bacillati</taxon>
        <taxon>Actinomycetota</taxon>
        <taxon>Actinomycetes</taxon>
        <taxon>Mycobacteriales</taxon>
        <taxon>Mycobacteriaceae</taxon>
        <taxon>Mycobacterium</taxon>
        <taxon>Mycobacterium simiae complex</taxon>
    </lineage>
</organism>
<gene>
    <name evidence="5" type="ORF">AWC23_02950</name>
</gene>
<evidence type="ECO:0000256" key="3">
    <source>
        <dbReference type="ARBA" id="ARBA00022679"/>
    </source>
</evidence>
<dbReference type="Pfam" id="PF08241">
    <property type="entry name" value="Methyltransf_11"/>
    <property type="match status" value="1"/>
</dbReference>
<accession>A0AAJ3TX28</accession>
<name>A0AAJ3TX28_9MYCO</name>
<dbReference type="RefSeq" id="WP_085253698.1">
    <property type="nucleotide sequence ID" value="NZ_AP022573.1"/>
</dbReference>
<reference evidence="5 6" key="1">
    <citation type="submission" date="2016-01" db="EMBL/GenBank/DDBJ databases">
        <title>The new phylogeny of the genus Mycobacterium.</title>
        <authorList>
            <person name="Tarcisio F."/>
            <person name="Conor M."/>
            <person name="Antonella G."/>
            <person name="Elisabetta G."/>
            <person name="Giulia F.S."/>
            <person name="Sara T."/>
            <person name="Anna F."/>
            <person name="Clotilde B."/>
            <person name="Roberto B."/>
            <person name="Veronica D.S."/>
            <person name="Fabio R."/>
            <person name="Monica P."/>
            <person name="Olivier J."/>
            <person name="Enrico T."/>
            <person name="Nicola S."/>
        </authorList>
    </citation>
    <scope>NUCLEOTIDE SEQUENCE [LARGE SCALE GENOMIC DNA]</scope>
    <source>
        <strain evidence="5 6">DSM 44616</strain>
    </source>
</reference>
<dbReference type="SUPFAM" id="SSF53335">
    <property type="entry name" value="S-adenosyl-L-methionine-dependent methyltransferases"/>
    <property type="match status" value="1"/>
</dbReference>
<sequence>MTTEPSSSLELHRLRDVAESFGVDAARYDRARPRYPDELIQRVVAASPGVEFLDVGCGTGIGARQYRAAGRRVLGVDVDARMGDFARSTGIEVEIGKFEEWDAAGRSFDAVVAGQAWHWVDPVRGAEKAAQVLRPRGLLAVYWHVFDPPREVADAFDEALHRVAPDAPLQNRPTDGSQVGNPAFDLQEGNLLRAVEGVRATGAFGEPEQWRFEWERHYSRDEWLDHLPTMGTLTQLAPDKVATVLGAVGAALDSIGGGFTMHYVTLAAAATRNGG</sequence>
<evidence type="ECO:0000256" key="2">
    <source>
        <dbReference type="ARBA" id="ARBA00022603"/>
    </source>
</evidence>
<evidence type="ECO:0000256" key="1">
    <source>
        <dbReference type="ARBA" id="ARBA00008361"/>
    </source>
</evidence>
<dbReference type="EMBL" id="LQPR01000003">
    <property type="protein sequence ID" value="ORW75151.1"/>
    <property type="molecule type" value="Genomic_DNA"/>
</dbReference>
<evidence type="ECO:0000313" key="6">
    <source>
        <dbReference type="Proteomes" id="UP000193387"/>
    </source>
</evidence>
<evidence type="ECO:0000313" key="5">
    <source>
        <dbReference type="EMBL" id="ORW75151.1"/>
    </source>
</evidence>
<dbReference type="InterPro" id="IPR013216">
    <property type="entry name" value="Methyltransf_11"/>
</dbReference>
<dbReference type="InterPro" id="IPR029063">
    <property type="entry name" value="SAM-dependent_MTases_sf"/>
</dbReference>
<dbReference type="PANTHER" id="PTHR44942">
    <property type="entry name" value="METHYLTRANSF_11 DOMAIN-CONTAINING PROTEIN"/>
    <property type="match status" value="1"/>
</dbReference>
<dbReference type="PANTHER" id="PTHR44942:SF4">
    <property type="entry name" value="METHYLTRANSFERASE TYPE 11 DOMAIN-CONTAINING PROTEIN"/>
    <property type="match status" value="1"/>
</dbReference>
<keyword evidence="6" id="KW-1185">Reference proteome</keyword>
<keyword evidence="3" id="KW-0808">Transferase</keyword>
<comment type="caution">
    <text evidence="5">The sequence shown here is derived from an EMBL/GenBank/DDBJ whole genome shotgun (WGS) entry which is preliminary data.</text>
</comment>
<evidence type="ECO:0000259" key="4">
    <source>
        <dbReference type="Pfam" id="PF08241"/>
    </source>
</evidence>
<dbReference type="GO" id="GO:0008757">
    <property type="term" value="F:S-adenosylmethionine-dependent methyltransferase activity"/>
    <property type="evidence" value="ECO:0007669"/>
    <property type="project" value="InterPro"/>
</dbReference>
<comment type="similarity">
    <text evidence="1">Belongs to the methyltransferase superfamily.</text>
</comment>
<protein>
    <submittedName>
        <fullName evidence="5">Methyltransferase type 11</fullName>
    </submittedName>
</protein>
<keyword evidence="2 5" id="KW-0489">Methyltransferase</keyword>
<dbReference type="CDD" id="cd02440">
    <property type="entry name" value="AdoMet_MTases"/>
    <property type="match status" value="1"/>
</dbReference>
<dbReference type="Gene3D" id="3.40.50.150">
    <property type="entry name" value="Vaccinia Virus protein VP39"/>
    <property type="match status" value="1"/>
</dbReference>
<dbReference type="GO" id="GO:0032259">
    <property type="term" value="P:methylation"/>
    <property type="evidence" value="ECO:0007669"/>
    <property type="project" value="UniProtKB-KW"/>
</dbReference>
<proteinExistence type="inferred from homology"/>